<dbReference type="EMBL" id="CM003101">
    <property type="protein sequence ID" value="KUI68673.1"/>
    <property type="molecule type" value="Genomic_DNA"/>
</dbReference>
<accession>A0A194VXS8</accession>
<name>A0A194VXS8_CYTMA</name>
<gene>
    <name evidence="3" type="ORF">VM1G_04297</name>
</gene>
<dbReference type="Pfam" id="PF09414">
    <property type="entry name" value="RNA_ligase"/>
    <property type="match status" value="1"/>
</dbReference>
<evidence type="ECO:0000313" key="3">
    <source>
        <dbReference type="EMBL" id="KUI68673.1"/>
    </source>
</evidence>
<evidence type="ECO:0000256" key="1">
    <source>
        <dbReference type="SAM" id="MobiDB-lite"/>
    </source>
</evidence>
<dbReference type="Gene3D" id="3.30.470.30">
    <property type="entry name" value="DNA ligase/mRNA capping enzyme"/>
    <property type="match status" value="1"/>
</dbReference>
<dbReference type="Proteomes" id="UP000078559">
    <property type="component" value="Chromosome 4"/>
</dbReference>
<reference evidence="3" key="1">
    <citation type="submission" date="2014-12" db="EMBL/GenBank/DDBJ databases">
        <title>Genome Sequence of Valsa Canker Pathogens Uncovers a Specific Adaption of Colonization on Woody Bark.</title>
        <authorList>
            <person name="Yin Z."/>
            <person name="Liu H."/>
            <person name="Gao X."/>
            <person name="Li Z."/>
            <person name="Song N."/>
            <person name="Ke X."/>
            <person name="Dai Q."/>
            <person name="Wu Y."/>
            <person name="Sun Y."/>
            <person name="Xu J.-R."/>
            <person name="Kang Z.K."/>
            <person name="Wang L."/>
            <person name="Huang L."/>
        </authorList>
    </citation>
    <scope>NUCLEOTIDE SEQUENCE [LARGE SCALE GENOMIC DNA]</scope>
    <source>
        <strain evidence="3">03-8</strain>
    </source>
</reference>
<sequence length="501" mass="56874">MTTNKEADFPTPGVLRPFDPTKYAGTSSTIQTNVKKPAEDTKIKKMHPAKGNSTYVRGQDTGKERVAKKEHNVEVTKIDTKSTGKSKPSTKTAAEAESKSDVTECHPDETLRLASLRMVKKIHTMRLNKRYMEFAEIDGWTCLVPPRAFREGEIVLYFENDSFLPANDDRFAKLKPLQTFEGKLGFRVKTRRLGTDELRIVIQGYIYPVQKFPEIWNEVSVVREVVQMGSREPSEHTVNLTVLAIYRMTNWAEKLGIKKWVETQLAQPHSEHPRLGNFPKHIFSSTDVTRLQDCPNLFWKPKYQERVYQESIKLDGASMTVYFVKKSSRYFEGLNPLPEKVGPNTVLTNGRFGVCSKKVDLNELSPCSFGYWKIALQYDLPAKLSRAGRNVAISGELCGDGINGNREGFTGGKKEFFVYSMFDIDRQKYLNPREVVSRATQLCLKHVPVLGYVKIPEIAEGHGDLQKRADEKGGEGLVFKCLKDGRSFKVLSNSYLEKHDL</sequence>
<organism evidence="3 4">
    <name type="scientific">Cytospora mali</name>
    <name type="common">Apple Valsa canker fungus</name>
    <name type="synonym">Valsa mali</name>
    <dbReference type="NCBI Taxonomy" id="578113"/>
    <lineage>
        <taxon>Eukaryota</taxon>
        <taxon>Fungi</taxon>
        <taxon>Dikarya</taxon>
        <taxon>Ascomycota</taxon>
        <taxon>Pezizomycotina</taxon>
        <taxon>Sordariomycetes</taxon>
        <taxon>Sordariomycetidae</taxon>
        <taxon>Diaporthales</taxon>
        <taxon>Cytosporaceae</taxon>
        <taxon>Cytospora</taxon>
    </lineage>
</organism>
<keyword evidence="4" id="KW-1185">Reference proteome</keyword>
<evidence type="ECO:0000313" key="4">
    <source>
        <dbReference type="Proteomes" id="UP000078559"/>
    </source>
</evidence>
<proteinExistence type="predicted"/>
<feature type="compositionally biased region" description="Low complexity" evidence="1">
    <location>
        <begin position="83"/>
        <end position="92"/>
    </location>
</feature>
<dbReference type="AlphaFoldDB" id="A0A194VXS8"/>
<dbReference type="SMR" id="A0A194VXS8"/>
<dbReference type="SUPFAM" id="SSF56091">
    <property type="entry name" value="DNA ligase/mRNA capping enzyme, catalytic domain"/>
    <property type="match status" value="1"/>
</dbReference>
<feature type="compositionally biased region" description="Basic and acidic residues" evidence="1">
    <location>
        <begin position="60"/>
        <end position="82"/>
    </location>
</feature>
<protein>
    <recommendedName>
        <fullName evidence="2">RNA ligase domain-containing protein</fullName>
    </recommendedName>
</protein>
<dbReference type="OrthoDB" id="17053at2759"/>
<feature type="domain" description="RNA ligase" evidence="2">
    <location>
        <begin position="308"/>
        <end position="490"/>
    </location>
</feature>
<feature type="compositionally biased region" description="Polar residues" evidence="1">
    <location>
        <begin position="24"/>
        <end position="34"/>
    </location>
</feature>
<feature type="region of interest" description="Disordered" evidence="1">
    <location>
        <begin position="1"/>
        <end position="100"/>
    </location>
</feature>
<dbReference type="InterPro" id="IPR021122">
    <property type="entry name" value="RNA_ligase_dom_REL/Rnl2"/>
</dbReference>
<dbReference type="Pfam" id="PF21189">
    <property type="entry name" value="PHA02142"/>
    <property type="match status" value="1"/>
</dbReference>
<evidence type="ECO:0000259" key="2">
    <source>
        <dbReference type="Pfam" id="PF09414"/>
    </source>
</evidence>